<keyword evidence="1" id="KW-1185">Reference proteome</keyword>
<accession>A0AC58HYG8</accession>
<evidence type="ECO:0000313" key="2">
    <source>
        <dbReference type="RefSeq" id="XP_073787018.1"/>
    </source>
</evidence>
<sequence length="585" mass="63912">MMNSRRTLFSAGWESMVLSSVLLLHIIALCVNGSSFISNSTGTNSSDLNGVEVKPAFTGENTPIARAHVHSRKPRAGDESGSGGETSTSAVTEITVDTSEREHLVGLTIGGIAARLPTLAESQKRALFQLDFNEEGMQDSAPHWKSNRLQADGTLLDPVTSPPSESSHSKPEEIITVNFHSPSPQLEIVHDPPGLAQELQGGDPTSWTDFYDYLSPDYSPTEVYLEESQPTPPDMEDENVPFIASAVPSNTGVVDYSGSGESLPGAANVLGNSGCLLGFVRRNGTCVSPCDIFTGYCFNGGRCYVVDGIGAFCRCNIQEYIWNKGSRCESVISDFQVMCIAVGGAAIMLLLLFMVIVFFSKRLHVLKTENRRLRKHSKYRPKSEQHIDNFSLSTVAEGSQANVRKLCDTPTNLPHARALAYYDNIVCQKTMSRYTWEYKPKEDPCSEDDTSKEEPCKCPPKEDESLNNQNSVTPKLENDKPATEDNAEEGGVTIDLELLLPKEAKMVPETSPPLHYNVFLYKLPKSPKKSPVLRRPPGRSVQGRPLSQLCPRRSSEPGYSPISTRSLPGVLSGSSSPRLGTAYTP</sequence>
<protein>
    <submittedName>
        <fullName evidence="2">Chondroitin sulfate proteoglycan 5b isoform X1</fullName>
    </submittedName>
</protein>
<proteinExistence type="predicted"/>
<evidence type="ECO:0000313" key="1">
    <source>
        <dbReference type="Proteomes" id="UP000000437"/>
    </source>
</evidence>
<reference evidence="2" key="1">
    <citation type="submission" date="2025-08" db="UniProtKB">
        <authorList>
            <consortium name="RefSeq"/>
        </authorList>
    </citation>
    <scope>IDENTIFICATION</scope>
    <source>
        <strain evidence="2">Tuebingen</strain>
        <tissue evidence="2">Fibroblasts and whole tissue</tissue>
    </source>
</reference>
<dbReference type="RefSeq" id="XP_073787018.1">
    <property type="nucleotide sequence ID" value="XM_073930917.1"/>
</dbReference>
<gene>
    <name evidence="2" type="primary">cspg5b</name>
    <name evidence="2" type="synonym">si:dkeyp-114f9.4</name>
</gene>
<name>A0AC58HYG8_DANRE</name>
<organism evidence="1 2">
    <name type="scientific">Danio rerio</name>
    <name type="common">Zebrafish</name>
    <name type="synonym">Brachydanio rerio</name>
    <dbReference type="NCBI Taxonomy" id="7955"/>
    <lineage>
        <taxon>Eukaryota</taxon>
        <taxon>Metazoa</taxon>
        <taxon>Chordata</taxon>
        <taxon>Craniata</taxon>
        <taxon>Vertebrata</taxon>
        <taxon>Euteleostomi</taxon>
        <taxon>Actinopterygii</taxon>
        <taxon>Neopterygii</taxon>
        <taxon>Teleostei</taxon>
        <taxon>Ostariophysi</taxon>
        <taxon>Cypriniformes</taxon>
        <taxon>Danionidae</taxon>
        <taxon>Danioninae</taxon>
        <taxon>Danio</taxon>
    </lineage>
</organism>
<dbReference type="Proteomes" id="UP000000437">
    <property type="component" value="Chromosome 19"/>
</dbReference>